<sequence>MTDDATRRWLDATWTFVRAALPPAPARALEVGCGPAGGFVPALRAAGYDAVGVDPAAPAGPGFHQVEFEHWTPPAPADVVVACTSLHHVDDLDHMVDRIAAATRPGGTLVVVEWAHERFDERTARWCFDRLPPGEGWLHHHRQRWRDSGVPWTAYLDDWVAAEGLHRADAIVAALGRQFRARSLVAAPYFFADLGITEAAERAAGIALTGLRWVGSAEQAVDRRDLAVQGARDALAPVDLDDRRGAGGAGLDGRDGRADHAHRLVPGLALDGGEHGIGAVGQAGRADDPDGLGDELADGLAGAQRGHAERHQD</sequence>
<proteinExistence type="predicted"/>
<evidence type="ECO:0000313" key="2">
    <source>
        <dbReference type="EMBL" id="GIF74927.1"/>
    </source>
</evidence>
<evidence type="ECO:0008006" key="4">
    <source>
        <dbReference type="Google" id="ProtNLM"/>
    </source>
</evidence>
<evidence type="ECO:0000256" key="1">
    <source>
        <dbReference type="SAM" id="MobiDB-lite"/>
    </source>
</evidence>
<dbReference type="SUPFAM" id="SSF53335">
    <property type="entry name" value="S-adenosyl-L-methionine-dependent methyltransferases"/>
    <property type="match status" value="1"/>
</dbReference>
<gene>
    <name evidence="2" type="ORF">Asi02nite_44450</name>
</gene>
<comment type="caution">
    <text evidence="2">The sequence shown here is derived from an EMBL/GenBank/DDBJ whole genome shotgun (WGS) entry which is preliminary data.</text>
</comment>
<dbReference type="EMBL" id="BONE01000036">
    <property type="protein sequence ID" value="GIF74927.1"/>
    <property type="molecule type" value="Genomic_DNA"/>
</dbReference>
<feature type="region of interest" description="Disordered" evidence="1">
    <location>
        <begin position="279"/>
        <end position="313"/>
    </location>
</feature>
<keyword evidence="3" id="KW-1185">Reference proteome</keyword>
<evidence type="ECO:0000313" key="3">
    <source>
        <dbReference type="Proteomes" id="UP000604117"/>
    </source>
</evidence>
<protein>
    <recommendedName>
        <fullName evidence="4">Methyltransferase family protein</fullName>
    </recommendedName>
</protein>
<name>A0ABQ4CUH4_9ACTN</name>
<dbReference type="Gene3D" id="3.40.50.150">
    <property type="entry name" value="Vaccinia Virus protein VP39"/>
    <property type="match status" value="1"/>
</dbReference>
<dbReference type="InterPro" id="IPR029063">
    <property type="entry name" value="SAM-dependent_MTases_sf"/>
</dbReference>
<dbReference type="CDD" id="cd02440">
    <property type="entry name" value="AdoMet_MTases"/>
    <property type="match status" value="1"/>
</dbReference>
<reference evidence="2 3" key="1">
    <citation type="submission" date="2021-01" db="EMBL/GenBank/DDBJ databases">
        <title>Whole genome shotgun sequence of Asanoa siamensis NBRC 107932.</title>
        <authorList>
            <person name="Komaki H."/>
            <person name="Tamura T."/>
        </authorList>
    </citation>
    <scope>NUCLEOTIDE SEQUENCE [LARGE SCALE GENOMIC DNA]</scope>
    <source>
        <strain evidence="2 3">NBRC 107932</strain>
    </source>
</reference>
<dbReference type="Proteomes" id="UP000604117">
    <property type="component" value="Unassembled WGS sequence"/>
</dbReference>
<accession>A0ABQ4CUH4</accession>
<organism evidence="2 3">
    <name type="scientific">Asanoa siamensis</name>
    <dbReference type="NCBI Taxonomy" id="926357"/>
    <lineage>
        <taxon>Bacteria</taxon>
        <taxon>Bacillati</taxon>
        <taxon>Actinomycetota</taxon>
        <taxon>Actinomycetes</taxon>
        <taxon>Micromonosporales</taxon>
        <taxon>Micromonosporaceae</taxon>
        <taxon>Asanoa</taxon>
    </lineage>
</organism>
<dbReference type="Pfam" id="PF13489">
    <property type="entry name" value="Methyltransf_23"/>
    <property type="match status" value="1"/>
</dbReference>